<dbReference type="GO" id="GO:0004799">
    <property type="term" value="F:thymidylate synthase activity"/>
    <property type="evidence" value="ECO:0007669"/>
    <property type="project" value="UniProtKB-UniRule"/>
</dbReference>
<keyword evidence="2" id="KW-0489">Methyltransferase</keyword>
<dbReference type="PANTHER" id="PTHR11548:SF1">
    <property type="entry name" value="THYMIDYLATE SYNTHASE 1"/>
    <property type="match status" value="1"/>
</dbReference>
<dbReference type="AlphaFoldDB" id="A0A2H0UIY6"/>
<evidence type="ECO:0000256" key="3">
    <source>
        <dbReference type="ARBA" id="ARBA00022679"/>
    </source>
</evidence>
<proteinExistence type="predicted"/>
<dbReference type="InterPro" id="IPR045097">
    <property type="entry name" value="Thymidate_synth/dCMP_Mease"/>
</dbReference>
<evidence type="ECO:0000256" key="1">
    <source>
        <dbReference type="ARBA" id="ARBA00011947"/>
    </source>
</evidence>
<dbReference type="EC" id="2.1.1.45" evidence="1 4"/>
<comment type="caution">
    <text evidence="6">The sequence shown here is derived from an EMBL/GenBank/DDBJ whole genome shotgun (WGS) entry which is preliminary data.</text>
</comment>
<dbReference type="Proteomes" id="UP000230706">
    <property type="component" value="Unassembled WGS sequence"/>
</dbReference>
<dbReference type="InterPro" id="IPR000398">
    <property type="entry name" value="Thymidylate_synthase"/>
</dbReference>
<reference evidence="7" key="1">
    <citation type="submission" date="2017-09" db="EMBL/GenBank/DDBJ databases">
        <title>Depth-based differentiation of microbial function through sediment-hosted aquifers and enrichment of novel symbionts in the deep terrestrial subsurface.</title>
        <authorList>
            <person name="Probst A.J."/>
            <person name="Ladd B."/>
            <person name="Jarett J.K."/>
            <person name="Geller-Mcgrath D.E."/>
            <person name="Sieber C.M.K."/>
            <person name="Emerson J.B."/>
            <person name="Anantharaman K."/>
            <person name="Thomas B.C."/>
            <person name="Malmstrom R."/>
            <person name="Stieglmeier M."/>
            <person name="Klingl A."/>
            <person name="Woyke T."/>
            <person name="Ryan C.M."/>
            <person name="Banfield J.F."/>
        </authorList>
    </citation>
    <scope>NUCLEOTIDE SEQUENCE [LARGE SCALE GENOMIC DNA]</scope>
</reference>
<dbReference type="Gene3D" id="3.30.572.10">
    <property type="entry name" value="Thymidylate synthase/dCMP hydroxymethylase domain"/>
    <property type="match status" value="1"/>
</dbReference>
<sequence length="313" mass="35730">MTCMALQRSFQKDQSKTQESKVDYKPLPERVPDTQYQDRLRYILEHGIWAGDTPQGEDALTCLHVPDMVFDLSNGLPVITERKMGFWRGPIAEIIAFMNGARTIDEIKGFGCNFWDDYRGMGTELGLEPDDMGPGSYGAAFHDFPMPDGKTLNQFAQVLEQIKDFPSMRTHLVTSWIPFYTARGKNRKVIVAPCHGVIIQFRILGGRLNMVMVQRSADMPIGVPSNMIQYATLLLMVCQVTGYQPGHYIHKLIDAHIYADQLENIEELIKRKPRPFPVLHIDPNVDNLFVFRKEHFALDEYDPHPAMVIPYNA</sequence>
<dbReference type="Pfam" id="PF00303">
    <property type="entry name" value="Thymidylat_synt"/>
    <property type="match status" value="1"/>
</dbReference>
<accession>A0A2H0UIY6</accession>
<feature type="domain" description="Thymidylate synthase/dCMP hydroxymethylase" evidence="5">
    <location>
        <begin position="35"/>
        <end position="308"/>
    </location>
</feature>
<dbReference type="NCBIfam" id="TIGR03284">
    <property type="entry name" value="thym_sym"/>
    <property type="match status" value="1"/>
</dbReference>
<evidence type="ECO:0000313" key="6">
    <source>
        <dbReference type="EMBL" id="PIR86362.1"/>
    </source>
</evidence>
<dbReference type="InterPro" id="IPR023451">
    <property type="entry name" value="Thymidate_synth/dCMP_Mease_dom"/>
</dbReference>
<dbReference type="SUPFAM" id="SSF55831">
    <property type="entry name" value="Thymidylate synthase/dCMP hydroxymethylase"/>
    <property type="match status" value="1"/>
</dbReference>
<evidence type="ECO:0000256" key="4">
    <source>
        <dbReference type="NCBIfam" id="TIGR03284"/>
    </source>
</evidence>
<keyword evidence="3" id="KW-0808">Transferase</keyword>
<evidence type="ECO:0000256" key="2">
    <source>
        <dbReference type="ARBA" id="ARBA00022603"/>
    </source>
</evidence>
<dbReference type="GO" id="GO:0005829">
    <property type="term" value="C:cytosol"/>
    <property type="evidence" value="ECO:0007669"/>
    <property type="project" value="TreeGrafter"/>
</dbReference>
<organism evidence="6 7">
    <name type="scientific">Candidatus Kaiserbacteria bacterium CG10_big_fil_rev_8_21_14_0_10_43_70</name>
    <dbReference type="NCBI Taxonomy" id="1974605"/>
    <lineage>
        <taxon>Bacteria</taxon>
        <taxon>Candidatus Kaiseribacteriota</taxon>
    </lineage>
</organism>
<dbReference type="PRINTS" id="PR00108">
    <property type="entry name" value="THYMDSNTHASE"/>
</dbReference>
<dbReference type="InterPro" id="IPR036926">
    <property type="entry name" value="Thymidate_synth/dCMP_Mease_sf"/>
</dbReference>
<name>A0A2H0UIY6_9BACT</name>
<dbReference type="PANTHER" id="PTHR11548">
    <property type="entry name" value="THYMIDYLATE SYNTHASE 1"/>
    <property type="match status" value="1"/>
</dbReference>
<evidence type="ECO:0000259" key="5">
    <source>
        <dbReference type="Pfam" id="PF00303"/>
    </source>
</evidence>
<evidence type="ECO:0000313" key="7">
    <source>
        <dbReference type="Proteomes" id="UP000230706"/>
    </source>
</evidence>
<dbReference type="CDD" id="cd00351">
    <property type="entry name" value="TS_Pyrimidine_HMase"/>
    <property type="match status" value="1"/>
</dbReference>
<dbReference type="GO" id="GO:0032259">
    <property type="term" value="P:methylation"/>
    <property type="evidence" value="ECO:0007669"/>
    <property type="project" value="UniProtKB-KW"/>
</dbReference>
<gene>
    <name evidence="6" type="primary">thyA</name>
    <name evidence="6" type="ORF">COU13_01355</name>
</gene>
<dbReference type="GO" id="GO:0006231">
    <property type="term" value="P:dTMP biosynthetic process"/>
    <property type="evidence" value="ECO:0007669"/>
    <property type="project" value="InterPro"/>
</dbReference>
<dbReference type="EMBL" id="PFBF01000029">
    <property type="protein sequence ID" value="PIR86362.1"/>
    <property type="molecule type" value="Genomic_DNA"/>
</dbReference>
<protein>
    <recommendedName>
        <fullName evidence="1 4">Thymidylate synthase</fullName>
        <ecNumber evidence="1 4">2.1.1.45</ecNumber>
    </recommendedName>
</protein>